<comment type="subcellular location">
    <subcellularLocation>
        <location evidence="1">Membrane</location>
        <topology evidence="1">Single-pass membrane protein</topology>
    </subcellularLocation>
</comment>
<keyword evidence="3" id="KW-0732">Signal</keyword>
<dbReference type="Proteomes" id="UP001155660">
    <property type="component" value="Chromosome A24"/>
</dbReference>
<dbReference type="GO" id="GO:0030178">
    <property type="term" value="P:negative regulation of Wnt signaling pathway"/>
    <property type="evidence" value="ECO:0007669"/>
    <property type="project" value="InterPro"/>
</dbReference>
<dbReference type="InterPro" id="IPR029405">
    <property type="entry name" value="APCDD1_dom"/>
</dbReference>
<evidence type="ECO:0000256" key="3">
    <source>
        <dbReference type="ARBA" id="ARBA00022729"/>
    </source>
</evidence>
<reference evidence="8" key="1">
    <citation type="submission" date="2025-08" db="UniProtKB">
        <authorList>
            <consortium name="RefSeq"/>
        </authorList>
    </citation>
    <scope>IDENTIFICATION</scope>
    <source>
        <tissue evidence="8">Muscle</tissue>
    </source>
</reference>
<dbReference type="SMART" id="SM01352">
    <property type="entry name" value="APCDDC"/>
    <property type="match status" value="2"/>
</dbReference>
<keyword evidence="2" id="KW-0812">Transmembrane</keyword>
<dbReference type="RefSeq" id="XP_042570795.1">
    <property type="nucleotide sequence ID" value="XM_042714861.1"/>
</dbReference>
<gene>
    <name evidence="8" type="primary">LOC109064596</name>
</gene>
<evidence type="ECO:0000259" key="7">
    <source>
        <dbReference type="SMART" id="SM01352"/>
    </source>
</evidence>
<dbReference type="OrthoDB" id="5985602at2759"/>
<feature type="domain" description="APCDD1" evidence="7">
    <location>
        <begin position="59"/>
        <end position="284"/>
    </location>
</feature>
<feature type="compositionally biased region" description="Basic and acidic residues" evidence="6">
    <location>
        <begin position="472"/>
        <end position="485"/>
    </location>
</feature>
<evidence type="ECO:0000256" key="6">
    <source>
        <dbReference type="SAM" id="MobiDB-lite"/>
    </source>
</evidence>
<evidence type="ECO:0000256" key="2">
    <source>
        <dbReference type="ARBA" id="ARBA00022692"/>
    </source>
</evidence>
<accession>A0A9Q9VTB9</accession>
<evidence type="ECO:0000256" key="1">
    <source>
        <dbReference type="ARBA" id="ARBA00004167"/>
    </source>
</evidence>
<dbReference type="GeneID" id="109064596"/>
<evidence type="ECO:0000256" key="5">
    <source>
        <dbReference type="ARBA" id="ARBA00023180"/>
    </source>
</evidence>
<feature type="domain" description="APCDD1" evidence="7">
    <location>
        <begin position="285"/>
        <end position="477"/>
    </location>
</feature>
<evidence type="ECO:0000313" key="8">
    <source>
        <dbReference type="RefSeq" id="XP_042570795.1"/>
    </source>
</evidence>
<organism evidence="8">
    <name type="scientific">Cyprinus carpio</name>
    <name type="common">Common carp</name>
    <dbReference type="NCBI Taxonomy" id="7962"/>
    <lineage>
        <taxon>Eukaryota</taxon>
        <taxon>Metazoa</taxon>
        <taxon>Chordata</taxon>
        <taxon>Craniata</taxon>
        <taxon>Vertebrata</taxon>
        <taxon>Euteleostomi</taxon>
        <taxon>Actinopterygii</taxon>
        <taxon>Neopterygii</taxon>
        <taxon>Teleostei</taxon>
        <taxon>Ostariophysi</taxon>
        <taxon>Cypriniformes</taxon>
        <taxon>Cyprinidae</taxon>
        <taxon>Cyprininae</taxon>
        <taxon>Cyprinus</taxon>
    </lineage>
</organism>
<dbReference type="Pfam" id="PF14921">
    <property type="entry name" value="APCDDC"/>
    <property type="match status" value="2"/>
</dbReference>
<dbReference type="PANTHER" id="PTHR31021:SF1">
    <property type="entry name" value="CHROMOSOME UNDETERMINED SCAFFOLD_56, WHOLE GENOME SHOTGUN SEQUENCE"/>
    <property type="match status" value="1"/>
</dbReference>
<name>A0A9Q9VTB9_CYPCA</name>
<dbReference type="KEGG" id="ccar:109064596"/>
<sequence>MRNFNAFDSSVTRNFLRVFDRGFAVKMMSLYPLVILLSSVGVCVLRVGSDPVPLDSSSGCHSRLKQLHGQQVTVHLPPNITGHWVSSSCEVRPGPEFITRSYRFYADLSFQALQFFYQDSDCSEPSYSLRIRGSVRPLRGSWLVRGGAVCEYHLSRVQLLCHGPAAELVQQRLRSSCDLRQPLRPGRTYELWDERWAAGRDCTRGLDFSMQELRLMRLERRGHHGDPSRPEELFLGDVHTERAQRSLHQPAGYQTPLQSAKMERCGICQIVSSADLHHPPVLPAQPDRPVRLHGNWVSTRCEVRPGVLFLTRQLTFDEDSQTWTGQYDHFSDPVCRHPTFSISASGRYTRGAPSAAIRGAVEFTFTVTHMTVTPMDVATTSLLNVFRGRECGSEGSWKLGVPQDVTWTSGCAALGVRLPHTEYELFRAGHDPSGHSLLYNGQRPSDGSSPDRPERRPTSFQPPLTRCSAGETGERRGGREGDQRFRLNSGCGSNTLHGLLPVILLHTFM</sequence>
<evidence type="ECO:0000256" key="4">
    <source>
        <dbReference type="ARBA" id="ARBA00023136"/>
    </source>
</evidence>
<dbReference type="PANTHER" id="PTHR31021">
    <property type="entry name" value="ADENOMATOSIS POLYPOSIS COLI DOWN-REGULATED 1"/>
    <property type="match status" value="1"/>
</dbReference>
<keyword evidence="5" id="KW-0325">Glycoprotein</keyword>
<feature type="region of interest" description="Disordered" evidence="6">
    <location>
        <begin position="434"/>
        <end position="486"/>
    </location>
</feature>
<keyword evidence="4" id="KW-0472">Membrane</keyword>
<dbReference type="GO" id="GO:0017147">
    <property type="term" value="F:Wnt-protein binding"/>
    <property type="evidence" value="ECO:0007669"/>
    <property type="project" value="InterPro"/>
</dbReference>
<proteinExistence type="predicted"/>
<dbReference type="InterPro" id="IPR042425">
    <property type="entry name" value="APCDD1"/>
</dbReference>
<protein>
    <submittedName>
        <fullName evidence="8">Protein APCDD1-like</fullName>
    </submittedName>
</protein>
<dbReference type="GO" id="GO:0005886">
    <property type="term" value="C:plasma membrane"/>
    <property type="evidence" value="ECO:0007669"/>
    <property type="project" value="InterPro"/>
</dbReference>
<dbReference type="AlphaFoldDB" id="A0A9Q9VTB9"/>